<organism evidence="1 2">
    <name type="scientific">Petralouisia muris</name>
    <dbReference type="NCBI Taxonomy" id="3032872"/>
    <lineage>
        <taxon>Bacteria</taxon>
        <taxon>Bacillati</taxon>
        <taxon>Bacillota</taxon>
        <taxon>Clostridia</taxon>
        <taxon>Lachnospirales</taxon>
        <taxon>Lachnospiraceae</taxon>
        <taxon>Petralouisia</taxon>
    </lineage>
</organism>
<accession>A0AC61RS30</accession>
<comment type="caution">
    <text evidence="1">The sequence shown here is derived from an EMBL/GenBank/DDBJ whole genome shotgun (WGS) entry which is preliminary data.</text>
</comment>
<protein>
    <submittedName>
        <fullName evidence="1">Uncharacterized protein</fullName>
    </submittedName>
</protein>
<gene>
    <name evidence="1" type="ORF">E5329_18525</name>
</gene>
<sequence length="85" mass="9787">MVKMTQEDRQYFKNGVKTLCGTELLFAIRVIEDKDLIKVIDSKDLEFMKKELGRQAGAIWAKLLRALKKLDFKEAERILRGGTGK</sequence>
<evidence type="ECO:0000313" key="2">
    <source>
        <dbReference type="Proteomes" id="UP000304953"/>
    </source>
</evidence>
<evidence type="ECO:0000313" key="1">
    <source>
        <dbReference type="EMBL" id="TGY93415.1"/>
    </source>
</evidence>
<dbReference type="EMBL" id="SRYA01000044">
    <property type="protein sequence ID" value="TGY93415.1"/>
    <property type="molecule type" value="Genomic_DNA"/>
</dbReference>
<dbReference type="Proteomes" id="UP000304953">
    <property type="component" value="Unassembled WGS sequence"/>
</dbReference>
<reference evidence="1" key="1">
    <citation type="submission" date="2019-04" db="EMBL/GenBank/DDBJ databases">
        <title>Microbes associate with the intestines of laboratory mice.</title>
        <authorList>
            <person name="Navarre W."/>
            <person name="Wong E."/>
            <person name="Huang K."/>
            <person name="Tropini C."/>
            <person name="Ng K."/>
            <person name="Yu B."/>
        </authorList>
    </citation>
    <scope>NUCLEOTIDE SEQUENCE</scope>
    <source>
        <strain evidence="1">NM01_1-7b</strain>
    </source>
</reference>
<proteinExistence type="predicted"/>
<name>A0AC61RS30_9FIRM</name>
<keyword evidence="2" id="KW-1185">Reference proteome</keyword>